<evidence type="ECO:0000313" key="3">
    <source>
        <dbReference type="EMBL" id="VFK08528.1"/>
    </source>
</evidence>
<dbReference type="AlphaFoldDB" id="A0A450S7Y9"/>
<evidence type="ECO:0000313" key="2">
    <source>
        <dbReference type="EMBL" id="VFJ50230.1"/>
    </source>
</evidence>
<dbReference type="EMBL" id="CAADFL010000073">
    <property type="protein sequence ID" value="VFK08528.1"/>
    <property type="molecule type" value="Genomic_DNA"/>
</dbReference>
<dbReference type="EMBL" id="CAADEZ010000054">
    <property type="protein sequence ID" value="VFJ47987.1"/>
    <property type="molecule type" value="Genomic_DNA"/>
</dbReference>
<gene>
    <name evidence="1" type="ORF">BECKFM1743A_GA0114220_100545</name>
    <name evidence="3" type="ORF">BECKFM1743B_GA0114221_100739</name>
    <name evidence="2" type="ORF">BECKFM1743C_GA0114222_100825</name>
</gene>
<sequence length="85" mass="9527">MNTQSLCRVVAQSIPLLLDFPSRRFSVDYDGEADVLYISFDRPQNATDSEMTDDGFLLRYRGEQLIGVTILDASTRAPRNALEGL</sequence>
<organism evidence="1">
    <name type="scientific">Candidatus Kentrum sp. FM</name>
    <dbReference type="NCBI Taxonomy" id="2126340"/>
    <lineage>
        <taxon>Bacteria</taxon>
        <taxon>Pseudomonadati</taxon>
        <taxon>Pseudomonadota</taxon>
        <taxon>Gammaproteobacteria</taxon>
        <taxon>Candidatus Kentrum</taxon>
    </lineage>
</organism>
<dbReference type="Pfam" id="PF10049">
    <property type="entry name" value="DUF2283"/>
    <property type="match status" value="1"/>
</dbReference>
<name>A0A450S7Y9_9GAMM</name>
<dbReference type="InterPro" id="IPR019270">
    <property type="entry name" value="DUF2283"/>
</dbReference>
<evidence type="ECO:0000313" key="1">
    <source>
        <dbReference type="EMBL" id="VFJ47987.1"/>
    </source>
</evidence>
<reference evidence="1" key="1">
    <citation type="submission" date="2019-02" db="EMBL/GenBank/DDBJ databases">
        <authorList>
            <person name="Gruber-Vodicka R. H."/>
            <person name="Seah K. B. B."/>
        </authorList>
    </citation>
    <scope>NUCLEOTIDE SEQUENCE</scope>
    <source>
        <strain evidence="1">BECK_BZ163</strain>
        <strain evidence="3">BECK_BZ164</strain>
        <strain evidence="2">BECK_BZ165</strain>
    </source>
</reference>
<proteinExistence type="predicted"/>
<accession>A0A450S7Y9</accession>
<protein>
    <submittedName>
        <fullName evidence="1">Uncharacterized protein YuzE</fullName>
    </submittedName>
</protein>
<dbReference type="EMBL" id="CAADFA010000082">
    <property type="protein sequence ID" value="VFJ50230.1"/>
    <property type="molecule type" value="Genomic_DNA"/>
</dbReference>